<comment type="caution">
    <text evidence="1">The sequence shown here is derived from an EMBL/GenBank/DDBJ whole genome shotgun (WGS) entry which is preliminary data.</text>
</comment>
<accession>A0A3N4MBY6</accession>
<proteinExistence type="predicted"/>
<sequence>MKIRIRGNSIRYRLDQADVARIRETGKVEEHTWIGAHALHFCIRSRENLFAPAVKLEGWGVHLGIPAPYFSQMLDTDETSLDFSLKNPDGSELKILVEKDFKCLTVRDEDDSQAFENPNAGKTC</sequence>
<gene>
    <name evidence="1" type="ORF">EG028_08665</name>
</gene>
<evidence type="ECO:0000313" key="2">
    <source>
        <dbReference type="Proteomes" id="UP000279089"/>
    </source>
</evidence>
<name>A0A3N4MBY6_9BACT</name>
<organism evidence="1 2">
    <name type="scientific">Chitinophaga barathri</name>
    <dbReference type="NCBI Taxonomy" id="1647451"/>
    <lineage>
        <taxon>Bacteria</taxon>
        <taxon>Pseudomonadati</taxon>
        <taxon>Bacteroidota</taxon>
        <taxon>Chitinophagia</taxon>
        <taxon>Chitinophagales</taxon>
        <taxon>Chitinophagaceae</taxon>
        <taxon>Chitinophaga</taxon>
    </lineage>
</organism>
<dbReference type="EMBL" id="RMBX01000004">
    <property type="protein sequence ID" value="RPD41382.1"/>
    <property type="molecule type" value="Genomic_DNA"/>
</dbReference>
<dbReference type="Proteomes" id="UP000279089">
    <property type="component" value="Unassembled WGS sequence"/>
</dbReference>
<dbReference type="InterPro" id="IPR053825">
    <property type="entry name" value="DUF7009"/>
</dbReference>
<evidence type="ECO:0000313" key="1">
    <source>
        <dbReference type="EMBL" id="RPD41382.1"/>
    </source>
</evidence>
<reference evidence="2" key="1">
    <citation type="submission" date="2018-11" db="EMBL/GenBank/DDBJ databases">
        <title>Chitinophaga lutea sp.nov., isolate from arsenic contaminated soil.</title>
        <authorList>
            <person name="Zong Y."/>
        </authorList>
    </citation>
    <scope>NUCLEOTIDE SEQUENCE [LARGE SCALE GENOMIC DNA]</scope>
    <source>
        <strain evidence="2">YLT18</strain>
    </source>
</reference>
<dbReference type="Pfam" id="PF22668">
    <property type="entry name" value="DUF7009"/>
    <property type="match status" value="1"/>
</dbReference>
<dbReference type="RefSeq" id="WP_120516317.1">
    <property type="nucleotide sequence ID" value="NZ_QXZY01000005.1"/>
</dbReference>
<dbReference type="OrthoDB" id="7060517at2"/>
<keyword evidence="2" id="KW-1185">Reference proteome</keyword>
<protein>
    <submittedName>
        <fullName evidence="1">Uncharacterized protein</fullName>
    </submittedName>
</protein>
<dbReference type="AlphaFoldDB" id="A0A3N4MBY6"/>